<sequence length="119" mass="13712">MHRDMNLVRQILLKIEEHPEPMGWVELDIPGYSPEQAAYHVMILADAGLVEAVNLSSFDGFEWKPKHLTWEGHEFLEASRDEKRWRKALELMKKKGGGIAFDVLKDLLLQLMRTNVLSG</sequence>
<organism evidence="1 2">
    <name type="scientific">candidate division WWE3 bacterium</name>
    <dbReference type="NCBI Taxonomy" id="2053526"/>
    <lineage>
        <taxon>Bacteria</taxon>
        <taxon>Katanobacteria</taxon>
    </lineage>
</organism>
<evidence type="ECO:0000313" key="2">
    <source>
        <dbReference type="Proteomes" id="UP000265540"/>
    </source>
</evidence>
<dbReference type="Proteomes" id="UP000265540">
    <property type="component" value="Unassembled WGS sequence"/>
</dbReference>
<comment type="caution">
    <text evidence="1">The sequence shown here is derived from an EMBL/GenBank/DDBJ whole genome shotgun (WGS) entry which is preliminary data.</text>
</comment>
<dbReference type="Pfam" id="PF10711">
    <property type="entry name" value="DUF2513"/>
    <property type="match status" value="1"/>
</dbReference>
<name>A0A3A4ZBX1_UNCKA</name>
<proteinExistence type="predicted"/>
<gene>
    <name evidence="1" type="ORF">C4561_04675</name>
</gene>
<evidence type="ECO:0000313" key="1">
    <source>
        <dbReference type="EMBL" id="RJR26672.1"/>
    </source>
</evidence>
<accession>A0A3A4ZBX1</accession>
<reference evidence="1 2" key="1">
    <citation type="journal article" date="2017" name="ISME J.">
        <title>Energy and carbon metabolisms in a deep terrestrial subsurface fluid microbial community.</title>
        <authorList>
            <person name="Momper L."/>
            <person name="Jungbluth S.P."/>
            <person name="Lee M.D."/>
            <person name="Amend J.P."/>
        </authorList>
    </citation>
    <scope>NUCLEOTIDE SEQUENCE [LARGE SCALE GENOMIC DNA]</scope>
    <source>
        <strain evidence="1">SURF_46</strain>
    </source>
</reference>
<protein>
    <submittedName>
        <fullName evidence="1">DUF2513 domain-containing protein</fullName>
    </submittedName>
</protein>
<dbReference type="EMBL" id="QZJF01000018">
    <property type="protein sequence ID" value="RJR26672.1"/>
    <property type="molecule type" value="Genomic_DNA"/>
</dbReference>
<dbReference type="AlphaFoldDB" id="A0A3A4ZBX1"/>
<dbReference type="InterPro" id="IPR019650">
    <property type="entry name" value="DUF2513"/>
</dbReference>